<protein>
    <submittedName>
        <fullName evidence="3">Acyl-CoA--6-aminopenicillanic acid acyl-transferase</fullName>
    </submittedName>
</protein>
<dbReference type="EMBL" id="BMFY01000017">
    <property type="protein sequence ID" value="GGA25684.1"/>
    <property type="molecule type" value="Genomic_DNA"/>
</dbReference>
<keyword evidence="4" id="KW-1185">Reference proteome</keyword>
<evidence type="ECO:0000313" key="3">
    <source>
        <dbReference type="EMBL" id="GGA25684.1"/>
    </source>
</evidence>
<dbReference type="PANTHER" id="PTHR34180">
    <property type="entry name" value="PEPTIDASE C45"/>
    <property type="match status" value="1"/>
</dbReference>
<feature type="region of interest" description="Disordered" evidence="1">
    <location>
        <begin position="367"/>
        <end position="386"/>
    </location>
</feature>
<name>A0A8J2U0M5_9MICO</name>
<reference evidence="3" key="2">
    <citation type="submission" date="2020-09" db="EMBL/GenBank/DDBJ databases">
        <authorList>
            <person name="Sun Q."/>
            <person name="Zhou Y."/>
        </authorList>
    </citation>
    <scope>NUCLEOTIDE SEQUENCE</scope>
    <source>
        <strain evidence="3">CGMCC 1.12785</strain>
    </source>
</reference>
<dbReference type="RefSeq" id="WP_188551796.1">
    <property type="nucleotide sequence ID" value="NZ_BMFY01000017.1"/>
</dbReference>
<feature type="compositionally biased region" description="Basic and acidic residues" evidence="1">
    <location>
        <begin position="374"/>
        <end position="386"/>
    </location>
</feature>
<sequence>MSGQAAPRLIVARGTPREIGAQIGAATGAEIQATLEHYARRFSAEARLSRDEHRRWGETFLRVAGDYSATVRDQLIGLAEGAGVEPYAIAALNARTEILYGTGYHDDGCTTAGIMPQRTANGSTYLLQNWDWRVALKDTTFVIATEDTTGHRVISLTEAGMMAKSGLNSAGIGVCANLLASDADRAGIGVPYHYLLRGALESTNLSRAMTAILNTERVASGNIVLGSGEGEVIDLEVAPGTFGRVLPERGILTHSNHFQSAIGHRDAFAPRSALTLIRDTRMHRLLDDAAPLLTEDQMAGALRDHLSFPESICRHADPAAAPDTAVSTLYSVVMDLTRKVFAIAPENACRHPYTAWQLDRVFDDPEPETVLDPRTPHTRAEEAVTL</sequence>
<dbReference type="Proteomes" id="UP000616114">
    <property type="component" value="Unassembled WGS sequence"/>
</dbReference>
<dbReference type="NCBIfam" id="NF040521">
    <property type="entry name" value="C45_proenzyme"/>
    <property type="match status" value="1"/>
</dbReference>
<dbReference type="AlphaFoldDB" id="A0A8J2U0M5"/>
<dbReference type="InterPro" id="IPR047794">
    <property type="entry name" value="C45_proenzyme-like"/>
</dbReference>
<reference evidence="3" key="1">
    <citation type="journal article" date="2014" name="Int. J. Syst. Evol. Microbiol.">
        <title>Complete genome sequence of Corynebacterium casei LMG S-19264T (=DSM 44701T), isolated from a smear-ripened cheese.</title>
        <authorList>
            <consortium name="US DOE Joint Genome Institute (JGI-PGF)"/>
            <person name="Walter F."/>
            <person name="Albersmeier A."/>
            <person name="Kalinowski J."/>
            <person name="Ruckert C."/>
        </authorList>
    </citation>
    <scope>NUCLEOTIDE SEQUENCE</scope>
    <source>
        <strain evidence="3">CGMCC 1.12785</strain>
    </source>
</reference>
<feature type="domain" description="Peptidase C45 hydrolase" evidence="2">
    <location>
        <begin position="121"/>
        <end position="337"/>
    </location>
</feature>
<dbReference type="Gene3D" id="3.60.60.10">
    <property type="entry name" value="Penicillin V Acylase, Chain A"/>
    <property type="match status" value="1"/>
</dbReference>
<accession>A0A8J2U0M5</accession>
<dbReference type="InterPro" id="IPR005079">
    <property type="entry name" value="Peptidase_C45_hydrolase"/>
</dbReference>
<dbReference type="InterPro" id="IPR047801">
    <property type="entry name" value="Peptidase_C45"/>
</dbReference>
<dbReference type="Gene3D" id="1.10.10.2120">
    <property type="match status" value="1"/>
</dbReference>
<evidence type="ECO:0000313" key="4">
    <source>
        <dbReference type="Proteomes" id="UP000616114"/>
    </source>
</evidence>
<organism evidence="3 4">
    <name type="scientific">Sediminivirga luteola</name>
    <dbReference type="NCBI Taxonomy" id="1774748"/>
    <lineage>
        <taxon>Bacteria</taxon>
        <taxon>Bacillati</taxon>
        <taxon>Actinomycetota</taxon>
        <taxon>Actinomycetes</taxon>
        <taxon>Micrococcales</taxon>
        <taxon>Brevibacteriaceae</taxon>
        <taxon>Sediminivirga</taxon>
    </lineage>
</organism>
<evidence type="ECO:0000259" key="2">
    <source>
        <dbReference type="Pfam" id="PF03417"/>
    </source>
</evidence>
<evidence type="ECO:0000256" key="1">
    <source>
        <dbReference type="SAM" id="MobiDB-lite"/>
    </source>
</evidence>
<dbReference type="PANTHER" id="PTHR34180:SF1">
    <property type="entry name" value="BETA-ALANYL-DOPAMINE_CARCININE HYDROLASE"/>
    <property type="match status" value="1"/>
</dbReference>
<gene>
    <name evidence="3" type="ORF">GCM10011333_30810</name>
</gene>
<dbReference type="Pfam" id="PF03417">
    <property type="entry name" value="AAT"/>
    <property type="match status" value="1"/>
</dbReference>
<proteinExistence type="predicted"/>
<comment type="caution">
    <text evidence="3">The sequence shown here is derived from an EMBL/GenBank/DDBJ whole genome shotgun (WGS) entry which is preliminary data.</text>
</comment>